<protein>
    <submittedName>
        <fullName evidence="2">Uncharacterized protein</fullName>
    </submittedName>
</protein>
<proteinExistence type="predicted"/>
<evidence type="ECO:0000313" key="2">
    <source>
        <dbReference type="EMBL" id="SPP92725.1"/>
    </source>
</evidence>
<evidence type="ECO:0000256" key="1">
    <source>
        <dbReference type="SAM" id="MobiDB-lite"/>
    </source>
</evidence>
<gene>
    <name evidence="2" type="ORF">BRAD3257_1598</name>
</gene>
<name>A0A2U3PU96_9BRAD</name>
<feature type="region of interest" description="Disordered" evidence="1">
    <location>
        <begin position="30"/>
        <end position="51"/>
    </location>
</feature>
<evidence type="ECO:0000313" key="3">
    <source>
        <dbReference type="Proteomes" id="UP000246085"/>
    </source>
</evidence>
<accession>A0A2U3PU96</accession>
<dbReference type="Proteomes" id="UP000246085">
    <property type="component" value="Chromosome BRAD3257"/>
</dbReference>
<sequence>MLHFVQIAVQIAAVARRGVRGGLRASLRAGPAPASGTVAAPEQGGRPALPMRRRDIRGVCPIPVLFTGVHKGHPA</sequence>
<dbReference type="EMBL" id="LS398110">
    <property type="protein sequence ID" value="SPP92725.1"/>
    <property type="molecule type" value="Genomic_DNA"/>
</dbReference>
<dbReference type="AlphaFoldDB" id="A0A2U3PU96"/>
<reference evidence="2 3" key="1">
    <citation type="submission" date="2018-03" db="EMBL/GenBank/DDBJ databases">
        <authorList>
            <person name="Gully D."/>
        </authorList>
    </citation>
    <scope>NUCLEOTIDE SEQUENCE [LARGE SCALE GENOMIC DNA]</scope>
    <source>
        <strain evidence="2">ORS3257</strain>
    </source>
</reference>
<dbReference type="KEGG" id="bvz:BRAD3257_1598"/>
<organism evidence="2 3">
    <name type="scientific">Bradyrhizobium vignae</name>
    <dbReference type="NCBI Taxonomy" id="1549949"/>
    <lineage>
        <taxon>Bacteria</taxon>
        <taxon>Pseudomonadati</taxon>
        <taxon>Pseudomonadota</taxon>
        <taxon>Alphaproteobacteria</taxon>
        <taxon>Hyphomicrobiales</taxon>
        <taxon>Nitrobacteraceae</taxon>
        <taxon>Bradyrhizobium</taxon>
    </lineage>
</organism>